<organism evidence="3 4">
    <name type="scientific">Staphylococcus kloosii</name>
    <dbReference type="NCBI Taxonomy" id="29384"/>
    <lineage>
        <taxon>Bacteria</taxon>
        <taxon>Bacillati</taxon>
        <taxon>Bacillota</taxon>
        <taxon>Bacilli</taxon>
        <taxon>Bacillales</taxon>
        <taxon>Staphylococcaceae</taxon>
        <taxon>Staphylococcus</taxon>
    </lineage>
</organism>
<dbReference type="SUPFAM" id="SSF51556">
    <property type="entry name" value="Metallo-dependent hydrolases"/>
    <property type="match status" value="1"/>
</dbReference>
<comment type="caution">
    <text evidence="3">The sequence shown here is derived from an EMBL/GenBank/DDBJ whole genome shotgun (WGS) entry which is preliminary data.</text>
</comment>
<dbReference type="RefSeq" id="WP_061853634.1">
    <property type="nucleotide sequence ID" value="NZ_JADIIP010000001.1"/>
</dbReference>
<dbReference type="Proteomes" id="UP000075418">
    <property type="component" value="Unassembled WGS sequence"/>
</dbReference>
<gene>
    <name evidence="3" type="ORF">A0131_01075</name>
</gene>
<dbReference type="GO" id="GO:0005737">
    <property type="term" value="C:cytoplasm"/>
    <property type="evidence" value="ECO:0007669"/>
    <property type="project" value="TreeGrafter"/>
</dbReference>
<dbReference type="PANTHER" id="PTHR21240">
    <property type="entry name" value="2-AMINO-3-CARBOXYLMUCONATE-6-SEMIALDEHYDE DECARBOXYLASE"/>
    <property type="match status" value="1"/>
</dbReference>
<dbReference type="InterPro" id="IPR032465">
    <property type="entry name" value="ACMSD"/>
</dbReference>
<dbReference type="Gene3D" id="3.20.20.140">
    <property type="entry name" value="Metal-dependent hydrolases"/>
    <property type="match status" value="1"/>
</dbReference>
<dbReference type="GO" id="GO:0019748">
    <property type="term" value="P:secondary metabolic process"/>
    <property type="evidence" value="ECO:0007669"/>
    <property type="project" value="TreeGrafter"/>
</dbReference>
<feature type="domain" description="Amidohydrolase-related" evidence="2">
    <location>
        <begin position="8"/>
        <end position="357"/>
    </location>
</feature>
<evidence type="ECO:0000313" key="4">
    <source>
        <dbReference type="Proteomes" id="UP000075418"/>
    </source>
</evidence>
<dbReference type="GO" id="GO:0016831">
    <property type="term" value="F:carboxy-lyase activity"/>
    <property type="evidence" value="ECO:0007669"/>
    <property type="project" value="InterPro"/>
</dbReference>
<dbReference type="EMBL" id="LUGM01000002">
    <property type="protein sequence ID" value="KYH13403.1"/>
    <property type="molecule type" value="Genomic_DNA"/>
</dbReference>
<evidence type="ECO:0000313" key="3">
    <source>
        <dbReference type="EMBL" id="KYH13403.1"/>
    </source>
</evidence>
<protein>
    <submittedName>
        <fullName evidence="3">2-amino-3-carboxymuconate-6-semialdehyde decarboxylase</fullName>
    </submittedName>
</protein>
<sequence length="359" mass="41144">MVSSNKIIDIHHHIIPKVYKNALKELGITTAGGFPIKNWEPQDSLEMMDELDIDVGVTSISEPATLPFKKAKAAKVARQVNEYQAQLKRDYPNRFKSFALLPMPHVKETLKEIDYALNVLHLDGVGLLSNYGDDFLGNDKFDIVMQALEQHHANVFIHPSSTSKKFKAPEYIFADFIEEFTFNTTRAASNLIFSGTLERYKNINFILAHAGGTLPYLTWRINETLRTQKYIMADPRNRLNEFVSSSKRELAKEVIKHPFQNILMFKKYRKGLKRWATLNESTAYYINRFYFDTALSTGESVFASLKEVTDISHILFGSDAHYAPNSWVAKMEENIDDSQHLNDSDKTKIFNSNALDILY</sequence>
<dbReference type="InterPro" id="IPR032466">
    <property type="entry name" value="Metal_Hydrolase"/>
</dbReference>
<dbReference type="AlphaFoldDB" id="A0A151A262"/>
<dbReference type="PANTHER" id="PTHR21240:SF28">
    <property type="entry name" value="ISO-OROTATE DECARBOXYLASE (EUROFUNG)"/>
    <property type="match status" value="1"/>
</dbReference>
<name>A0A151A262_9STAP</name>
<dbReference type="InterPro" id="IPR006680">
    <property type="entry name" value="Amidohydro-rel"/>
</dbReference>
<dbReference type="Pfam" id="PF04909">
    <property type="entry name" value="Amidohydro_2"/>
    <property type="match status" value="1"/>
</dbReference>
<keyword evidence="1" id="KW-0456">Lyase</keyword>
<dbReference type="GO" id="GO:0016787">
    <property type="term" value="F:hydrolase activity"/>
    <property type="evidence" value="ECO:0007669"/>
    <property type="project" value="InterPro"/>
</dbReference>
<evidence type="ECO:0000256" key="1">
    <source>
        <dbReference type="ARBA" id="ARBA00023239"/>
    </source>
</evidence>
<proteinExistence type="predicted"/>
<accession>A0A151A262</accession>
<reference evidence="3 4" key="1">
    <citation type="submission" date="2016-02" db="EMBL/GenBank/DDBJ databases">
        <title>Draft genome sequence of hydrocarbon degrading Staphylococcus saprophyticus Strain CNV2, isolated from crude-oil contaminated soil from Noonmati Oil Refinery, Guwahati, Assam, India.</title>
        <authorList>
            <person name="Mukherjee A."/>
            <person name="Chettri B."/>
            <person name="Langpoklakpam J."/>
            <person name="Singh A.K."/>
            <person name="Chattopadhyay D.J."/>
        </authorList>
    </citation>
    <scope>NUCLEOTIDE SEQUENCE [LARGE SCALE GENOMIC DNA]</scope>
    <source>
        <strain evidence="3 4">CNV2</strain>
    </source>
</reference>
<evidence type="ECO:0000259" key="2">
    <source>
        <dbReference type="Pfam" id="PF04909"/>
    </source>
</evidence>